<evidence type="ECO:0000256" key="1">
    <source>
        <dbReference type="SAM" id="Phobius"/>
    </source>
</evidence>
<dbReference type="OrthoDB" id="5831709at2759"/>
<dbReference type="RefSeq" id="XP_003090811.2">
    <property type="nucleotide sequence ID" value="XM_003090763.2"/>
</dbReference>
<dbReference type="EMBL" id="DS268881">
    <property type="protein sequence ID" value="EFP04484.1"/>
    <property type="molecule type" value="Genomic_DNA"/>
</dbReference>
<dbReference type="PANTHER" id="PTHR47520">
    <property type="entry name" value="CX DOMAIN-CONTAINING PROTEIN-RELATED"/>
    <property type="match status" value="1"/>
</dbReference>
<feature type="domain" description="CX" evidence="3">
    <location>
        <begin position="74"/>
        <end position="131"/>
    </location>
</feature>
<sequence length="182" mass="21612">MTALFWSLVLLGLFTPVIAGNCCDRSRAGYVEFTDLVHYLHDQQANHHYFSFDNSSDNYFVERNVKIEFRRNHYFMDDYYEPMENRTKVCLYKLYRQHDEIEHMTFKDGTRPKQLVFGCHGNEECCELGCCLIRKYTWFIFIYPFVGTILALSCFARKKRDQRDRLLAQIARGTIAEDQIIA</sequence>
<dbReference type="Pfam" id="PF01705">
    <property type="entry name" value="CX"/>
    <property type="match status" value="1"/>
</dbReference>
<dbReference type="FunCoup" id="E3NLB2">
    <property type="interactions" value="613"/>
</dbReference>
<protein>
    <recommendedName>
        <fullName evidence="3">CX domain-containing protein</fullName>
    </recommendedName>
</protein>
<feature type="transmembrane region" description="Helical" evidence="1">
    <location>
        <begin position="136"/>
        <end position="156"/>
    </location>
</feature>
<dbReference type="KEGG" id="crq:GCK72_016778"/>
<dbReference type="HOGENOM" id="CLU_130052_0_0_1"/>
<dbReference type="Proteomes" id="UP000008281">
    <property type="component" value="Unassembled WGS sequence"/>
</dbReference>
<feature type="chain" id="PRO_5003178742" description="CX domain-containing protein" evidence="2">
    <location>
        <begin position="20"/>
        <end position="182"/>
    </location>
</feature>
<accession>E3NLB2</accession>
<evidence type="ECO:0000313" key="4">
    <source>
        <dbReference type="EMBL" id="EFP04484.1"/>
    </source>
</evidence>
<name>E3NLB2_CAERE</name>
<gene>
    <name evidence="4" type="ORF">CRE_21015</name>
</gene>
<keyword evidence="1" id="KW-0472">Membrane</keyword>
<dbReference type="InParanoid" id="E3NLB2"/>
<evidence type="ECO:0000313" key="5">
    <source>
        <dbReference type="Proteomes" id="UP000008281"/>
    </source>
</evidence>
<proteinExistence type="predicted"/>
<feature type="signal peptide" evidence="2">
    <location>
        <begin position="1"/>
        <end position="19"/>
    </location>
</feature>
<evidence type="ECO:0000256" key="2">
    <source>
        <dbReference type="SAM" id="SignalP"/>
    </source>
</evidence>
<dbReference type="InterPro" id="IPR002619">
    <property type="entry name" value="CX"/>
</dbReference>
<evidence type="ECO:0000259" key="3">
    <source>
        <dbReference type="Pfam" id="PF01705"/>
    </source>
</evidence>
<keyword evidence="2" id="KW-0732">Signal</keyword>
<dbReference type="PANTHER" id="PTHR47520:SF14">
    <property type="entry name" value="CX DOMAIN-CONTAINING PROTEIN"/>
    <property type="match status" value="1"/>
</dbReference>
<organism evidence="5">
    <name type="scientific">Caenorhabditis remanei</name>
    <name type="common">Caenorhabditis vulgaris</name>
    <dbReference type="NCBI Taxonomy" id="31234"/>
    <lineage>
        <taxon>Eukaryota</taxon>
        <taxon>Metazoa</taxon>
        <taxon>Ecdysozoa</taxon>
        <taxon>Nematoda</taxon>
        <taxon>Chromadorea</taxon>
        <taxon>Rhabditida</taxon>
        <taxon>Rhabditina</taxon>
        <taxon>Rhabditomorpha</taxon>
        <taxon>Rhabditoidea</taxon>
        <taxon>Rhabditidae</taxon>
        <taxon>Peloderinae</taxon>
        <taxon>Caenorhabditis</taxon>
    </lineage>
</organism>
<reference evidence="4" key="1">
    <citation type="submission" date="2007-07" db="EMBL/GenBank/DDBJ databases">
        <title>PCAP assembly of the Caenorhabditis remanei genome.</title>
        <authorList>
            <consortium name="The Caenorhabditis remanei Sequencing Consortium"/>
            <person name="Wilson R.K."/>
        </authorList>
    </citation>
    <scope>NUCLEOTIDE SEQUENCE [LARGE SCALE GENOMIC DNA]</scope>
    <source>
        <strain evidence="4">PB4641</strain>
    </source>
</reference>
<keyword evidence="5" id="KW-1185">Reference proteome</keyword>
<dbReference type="eggNOG" id="ENOG502TKTX">
    <property type="taxonomic scope" value="Eukaryota"/>
</dbReference>
<keyword evidence="1" id="KW-1133">Transmembrane helix</keyword>
<dbReference type="OMA" id="CCEVGCC"/>
<keyword evidence="1" id="KW-0812">Transmembrane</keyword>
<dbReference type="AlphaFoldDB" id="E3NLB2"/>
<dbReference type="GeneID" id="9823656"/>
<dbReference type="CTD" id="9823656"/>